<accession>A0AB39ZCJ3</accession>
<dbReference type="InterPro" id="IPR036617">
    <property type="entry name" value="BAF_sf"/>
</dbReference>
<dbReference type="InterPro" id="IPR004122">
    <property type="entry name" value="BAF_prot"/>
</dbReference>
<dbReference type="SUPFAM" id="SSF47798">
    <property type="entry name" value="Barrier-to-autointegration factor, BAF"/>
    <property type="match status" value="1"/>
</dbReference>
<dbReference type="Gene3D" id="1.10.150.40">
    <property type="entry name" value="Barrier-to-autointegration factor, BAF"/>
    <property type="match status" value="1"/>
</dbReference>
<gene>
    <name evidence="4" type="primary">LOC108012299</name>
</gene>
<keyword evidence="2" id="KW-0539">Nucleus</keyword>
<sequence>MPRFYEKHMKHKIFIREPIRDKSATELPGIGETVGYKLAKAGFEKASTVLGQFLLLKMDKDLFCEWMFITCEANRKQCEDCWECLRKWCNTFL</sequence>
<dbReference type="InterPro" id="IPR051387">
    <property type="entry name" value="BAF"/>
</dbReference>
<proteinExistence type="predicted"/>
<comment type="subcellular location">
    <subcellularLocation>
        <location evidence="1">Nucleus</location>
    </subcellularLocation>
</comment>
<protein>
    <submittedName>
        <fullName evidence="4">Barrier-to-autointegration factor-like</fullName>
    </submittedName>
</protein>
<dbReference type="PANTHER" id="PTHR47507">
    <property type="entry name" value="BARRIER TO AUTOINTEGRATION FACTOR 2"/>
    <property type="match status" value="1"/>
</dbReference>
<dbReference type="Pfam" id="PF02961">
    <property type="entry name" value="SAM_BAF"/>
    <property type="match status" value="1"/>
</dbReference>
<dbReference type="PANTHER" id="PTHR47507:SF6">
    <property type="entry name" value="BARRIER-TO-AUTOINTEGRATION FACTOR"/>
    <property type="match status" value="1"/>
</dbReference>
<evidence type="ECO:0000256" key="1">
    <source>
        <dbReference type="ARBA" id="ARBA00004123"/>
    </source>
</evidence>
<dbReference type="AlphaFoldDB" id="A0AB39ZCJ3"/>
<evidence type="ECO:0000313" key="3">
    <source>
        <dbReference type="Proteomes" id="UP001652628"/>
    </source>
</evidence>
<dbReference type="GO" id="GO:0051276">
    <property type="term" value="P:chromosome organization"/>
    <property type="evidence" value="ECO:0007669"/>
    <property type="project" value="TreeGrafter"/>
</dbReference>
<dbReference type="GO" id="GO:0000793">
    <property type="term" value="C:condensed chromosome"/>
    <property type="evidence" value="ECO:0007669"/>
    <property type="project" value="TreeGrafter"/>
</dbReference>
<dbReference type="GO" id="GO:0005634">
    <property type="term" value="C:nucleus"/>
    <property type="evidence" value="ECO:0007669"/>
    <property type="project" value="UniProtKB-SubCell"/>
</dbReference>
<reference evidence="4" key="1">
    <citation type="submission" date="2025-08" db="UniProtKB">
        <authorList>
            <consortium name="RefSeq"/>
        </authorList>
    </citation>
    <scope>IDENTIFICATION</scope>
</reference>
<evidence type="ECO:0000313" key="4">
    <source>
        <dbReference type="RefSeq" id="XP_016933089.3"/>
    </source>
</evidence>
<organism evidence="3 4">
    <name type="scientific">Drosophila suzukii</name>
    <name type="common">Spotted-wing drosophila fruit fly</name>
    <dbReference type="NCBI Taxonomy" id="28584"/>
    <lineage>
        <taxon>Eukaryota</taxon>
        <taxon>Metazoa</taxon>
        <taxon>Ecdysozoa</taxon>
        <taxon>Arthropoda</taxon>
        <taxon>Hexapoda</taxon>
        <taxon>Insecta</taxon>
        <taxon>Pterygota</taxon>
        <taxon>Neoptera</taxon>
        <taxon>Endopterygota</taxon>
        <taxon>Diptera</taxon>
        <taxon>Brachycera</taxon>
        <taxon>Muscomorpha</taxon>
        <taxon>Ephydroidea</taxon>
        <taxon>Drosophilidae</taxon>
        <taxon>Drosophila</taxon>
        <taxon>Sophophora</taxon>
    </lineage>
</organism>
<dbReference type="SMART" id="SM01023">
    <property type="entry name" value="BAF"/>
    <property type="match status" value="1"/>
</dbReference>
<dbReference type="RefSeq" id="XP_016933089.3">
    <property type="nucleotide sequence ID" value="XM_017077600.3"/>
</dbReference>
<dbReference type="Proteomes" id="UP001652628">
    <property type="component" value="Chromosome 3"/>
</dbReference>
<dbReference type="GeneID" id="108012299"/>
<name>A0AB39ZCJ3_DROSZ</name>
<dbReference type="GO" id="GO:0003677">
    <property type="term" value="F:DNA binding"/>
    <property type="evidence" value="ECO:0007669"/>
    <property type="project" value="InterPro"/>
</dbReference>
<evidence type="ECO:0000256" key="2">
    <source>
        <dbReference type="ARBA" id="ARBA00023242"/>
    </source>
</evidence>
<keyword evidence="3" id="KW-1185">Reference proteome</keyword>